<name>A0AAD6GKQ0_9EURO</name>
<feature type="compositionally biased region" description="Basic and acidic residues" evidence="3">
    <location>
        <begin position="238"/>
        <end position="249"/>
    </location>
</feature>
<feature type="compositionally biased region" description="Acidic residues" evidence="3">
    <location>
        <begin position="278"/>
        <end position="308"/>
    </location>
</feature>
<feature type="coiled-coil region" evidence="2">
    <location>
        <begin position="150"/>
        <end position="177"/>
    </location>
</feature>
<dbReference type="Proteomes" id="UP001220324">
    <property type="component" value="Unassembled WGS sequence"/>
</dbReference>
<sequence length="350" mass="39112">ADRIMPSSSSFTTRQSLPHLSQIIHLEPDKEPWCAGYAPSQGRRCHASTNAHGRRRAMSLLDEATEALHAGRCIDDLLDELAPHVLCRRWHQSQASDLTSRWKKQIRSYMRSHSSSRRESTSLSARQPTLLSTRTSNREPTRAIGSELSLTNVEEQCAELYQTLQSTLAELRRLQALQASVPISSSTIETSTPRALDVTKGNGHNTYRKPSGANRSEGSDTSPAGFHAAALVSDNPQTEERATSRDRHSSLCPAIQVTRRDIEGPCGICLEALKGTELDDSDDSDEEYDSDSDGDEDYNEVNEGESEQEEPRLVYCRAQCGNNFHETCLHEWLEHSTRPTCPMCRCAWRN</sequence>
<feature type="region of interest" description="Disordered" evidence="3">
    <location>
        <begin position="109"/>
        <end position="143"/>
    </location>
</feature>
<reference evidence="5 6" key="1">
    <citation type="journal article" date="2023" name="IMA Fungus">
        <title>Comparative genomic study of the Penicillium genus elucidates a diverse pangenome and 15 lateral gene transfer events.</title>
        <authorList>
            <person name="Petersen C."/>
            <person name="Sorensen T."/>
            <person name="Nielsen M.R."/>
            <person name="Sondergaard T.E."/>
            <person name="Sorensen J.L."/>
            <person name="Fitzpatrick D.A."/>
            <person name="Frisvad J.C."/>
            <person name="Nielsen K.L."/>
        </authorList>
    </citation>
    <scope>NUCLEOTIDE SEQUENCE [LARGE SCALE GENOMIC DNA]</scope>
    <source>
        <strain evidence="5 6">IBT 35679</strain>
    </source>
</reference>
<evidence type="ECO:0000259" key="4">
    <source>
        <dbReference type="PROSITE" id="PS50089"/>
    </source>
</evidence>
<evidence type="ECO:0000313" key="5">
    <source>
        <dbReference type="EMBL" id="KAJ5553556.1"/>
    </source>
</evidence>
<evidence type="ECO:0000256" key="2">
    <source>
        <dbReference type="SAM" id="Coils"/>
    </source>
</evidence>
<feature type="non-terminal residue" evidence="5">
    <location>
        <position position="1"/>
    </location>
</feature>
<dbReference type="SMART" id="SM00184">
    <property type="entry name" value="RING"/>
    <property type="match status" value="1"/>
</dbReference>
<dbReference type="PANTHER" id="PTHR21540:SF0">
    <property type="entry name" value="PHD FAMILY PROTEIN"/>
    <property type="match status" value="1"/>
</dbReference>
<comment type="caution">
    <text evidence="5">The sequence shown here is derived from an EMBL/GenBank/DDBJ whole genome shotgun (WGS) entry which is preliminary data.</text>
</comment>
<dbReference type="Pfam" id="PF13639">
    <property type="entry name" value="zf-RING_2"/>
    <property type="match status" value="1"/>
</dbReference>
<gene>
    <name evidence="5" type="ORF">N7494_002934</name>
</gene>
<feature type="compositionally biased region" description="Polar residues" evidence="3">
    <location>
        <begin position="213"/>
        <end position="222"/>
    </location>
</feature>
<dbReference type="InterPro" id="IPR001841">
    <property type="entry name" value="Znf_RING"/>
</dbReference>
<keyword evidence="6" id="KW-1185">Reference proteome</keyword>
<dbReference type="InterPro" id="IPR039903">
    <property type="entry name" value="Zswim2"/>
</dbReference>
<dbReference type="GO" id="GO:0008270">
    <property type="term" value="F:zinc ion binding"/>
    <property type="evidence" value="ECO:0007669"/>
    <property type="project" value="UniProtKB-KW"/>
</dbReference>
<feature type="region of interest" description="Disordered" evidence="3">
    <location>
        <begin position="277"/>
        <end position="310"/>
    </location>
</feature>
<evidence type="ECO:0000256" key="1">
    <source>
        <dbReference type="PROSITE-ProRule" id="PRU00175"/>
    </source>
</evidence>
<keyword evidence="1" id="KW-0862">Zinc</keyword>
<organism evidence="5 6">
    <name type="scientific">Penicillium frequentans</name>
    <dbReference type="NCBI Taxonomy" id="3151616"/>
    <lineage>
        <taxon>Eukaryota</taxon>
        <taxon>Fungi</taxon>
        <taxon>Dikarya</taxon>
        <taxon>Ascomycota</taxon>
        <taxon>Pezizomycotina</taxon>
        <taxon>Eurotiomycetes</taxon>
        <taxon>Eurotiomycetidae</taxon>
        <taxon>Eurotiales</taxon>
        <taxon>Aspergillaceae</taxon>
        <taxon>Penicillium</taxon>
    </lineage>
</organism>
<dbReference type="InterPro" id="IPR013083">
    <property type="entry name" value="Znf_RING/FYVE/PHD"/>
</dbReference>
<dbReference type="SUPFAM" id="SSF57850">
    <property type="entry name" value="RING/U-box"/>
    <property type="match status" value="1"/>
</dbReference>
<dbReference type="EMBL" id="JAQIZZ010000002">
    <property type="protein sequence ID" value="KAJ5553556.1"/>
    <property type="molecule type" value="Genomic_DNA"/>
</dbReference>
<keyword evidence="1" id="KW-0479">Metal-binding</keyword>
<evidence type="ECO:0000313" key="6">
    <source>
        <dbReference type="Proteomes" id="UP001220324"/>
    </source>
</evidence>
<feature type="domain" description="RING-type" evidence="4">
    <location>
        <begin position="266"/>
        <end position="345"/>
    </location>
</feature>
<proteinExistence type="predicted"/>
<dbReference type="PROSITE" id="PS50089">
    <property type="entry name" value="ZF_RING_2"/>
    <property type="match status" value="1"/>
</dbReference>
<feature type="region of interest" description="Disordered" evidence="3">
    <location>
        <begin position="187"/>
        <end position="249"/>
    </location>
</feature>
<keyword evidence="2" id="KW-0175">Coiled coil</keyword>
<protein>
    <recommendedName>
        <fullName evidence="4">RING-type domain-containing protein</fullName>
    </recommendedName>
</protein>
<evidence type="ECO:0000256" key="3">
    <source>
        <dbReference type="SAM" id="MobiDB-lite"/>
    </source>
</evidence>
<dbReference type="AlphaFoldDB" id="A0AAD6GKQ0"/>
<dbReference type="GO" id="GO:0061630">
    <property type="term" value="F:ubiquitin protein ligase activity"/>
    <property type="evidence" value="ECO:0007669"/>
    <property type="project" value="InterPro"/>
</dbReference>
<keyword evidence="1" id="KW-0863">Zinc-finger</keyword>
<accession>A0AAD6GKQ0</accession>
<dbReference type="Gene3D" id="3.30.40.10">
    <property type="entry name" value="Zinc/RING finger domain, C3HC4 (zinc finger)"/>
    <property type="match status" value="1"/>
</dbReference>
<dbReference type="PANTHER" id="PTHR21540">
    <property type="entry name" value="RING FINGER AND SWIM DOMAIN-CONTAINING PROTEIN 2"/>
    <property type="match status" value="1"/>
</dbReference>